<reference evidence="5" key="1">
    <citation type="journal article" date="2019" name="Int. J. Syst. Evol. Microbiol.">
        <title>The Global Catalogue of Microorganisms (GCM) 10K type strain sequencing project: providing services to taxonomists for standard genome sequencing and annotation.</title>
        <authorList>
            <consortium name="The Broad Institute Genomics Platform"/>
            <consortium name="The Broad Institute Genome Sequencing Center for Infectious Disease"/>
            <person name="Wu L."/>
            <person name="Ma J."/>
        </authorList>
    </citation>
    <scope>NUCLEOTIDE SEQUENCE [LARGE SCALE GENOMIC DNA]</scope>
    <source>
        <strain evidence="5">CCUG 60529</strain>
    </source>
</reference>
<dbReference type="Gene3D" id="3.30.70.120">
    <property type="match status" value="1"/>
</dbReference>
<name>A0ABW3BW97_9FLAO</name>
<dbReference type="SUPFAM" id="SSF102705">
    <property type="entry name" value="NIF3 (NGG1p interacting factor 3)-like"/>
    <property type="match status" value="1"/>
</dbReference>
<comment type="caution">
    <text evidence="4">The sequence shown here is derived from an EMBL/GenBank/DDBJ whole genome shotgun (WGS) entry which is preliminary data.</text>
</comment>
<dbReference type="RefSeq" id="WP_379943116.1">
    <property type="nucleotide sequence ID" value="NZ_JBHTIB010000014.1"/>
</dbReference>
<proteinExistence type="inferred from homology"/>
<evidence type="ECO:0000313" key="4">
    <source>
        <dbReference type="EMBL" id="MFD0836789.1"/>
    </source>
</evidence>
<dbReference type="Proteomes" id="UP001597011">
    <property type="component" value="Unassembled WGS sequence"/>
</dbReference>
<keyword evidence="2 3" id="KW-0479">Metal-binding</keyword>
<sequence length="364" mass="40622">MIVQDVINHLEELAPLAYAEDFDNVGLLVGDKNEKITGILVTLDTLEAVVDEAIKEKCNLIISFHPIIFKGLKKLTGKTYVERVVMKAIKHDIAIYSMHTALDNAMQGVNDMICNQLELINKRILIPQNETIKKLTTYVPKGEAEKLRLALFSTGAGSIGNYSYCSFNVEGYGTYKGNANSNPTIGQKDVLHTEEETKITITFPKHLESIVKQTLFKTHSYEEVAYEIITLENKNQNIGMGMLGELAESMNEKDFLVFLKEKMNTKCVRHSSFLNKNIKKIAVLGGSGSFAIEAAKAAGADAFITADLKYHDFFTAENNILLADVGHYESEQFTKNLLVAYLTKKITNFAIILSKTNTNPVKYF</sequence>
<accession>A0ABW3BW97</accession>
<dbReference type="PANTHER" id="PTHR13799:SF14">
    <property type="entry name" value="GTP CYCLOHYDROLASE 1 TYPE 2 HOMOLOG"/>
    <property type="match status" value="1"/>
</dbReference>
<evidence type="ECO:0000256" key="1">
    <source>
        <dbReference type="ARBA" id="ARBA00006964"/>
    </source>
</evidence>
<dbReference type="PANTHER" id="PTHR13799">
    <property type="entry name" value="NGG1 INTERACTING FACTOR 3"/>
    <property type="match status" value="1"/>
</dbReference>
<protein>
    <recommendedName>
        <fullName evidence="3">GTP cyclohydrolase 1 type 2 homolog</fullName>
    </recommendedName>
</protein>
<dbReference type="NCBIfam" id="TIGR00486">
    <property type="entry name" value="YbgI_SA1388"/>
    <property type="match status" value="1"/>
</dbReference>
<dbReference type="PIRSF" id="PIRSF037489">
    <property type="entry name" value="UCP037489_NIF3_YqfO"/>
    <property type="match status" value="1"/>
</dbReference>
<dbReference type="InterPro" id="IPR017221">
    <property type="entry name" value="DUF34/NIF3_bac"/>
</dbReference>
<dbReference type="InterPro" id="IPR036069">
    <property type="entry name" value="DUF34/NIF3_sf"/>
</dbReference>
<dbReference type="Gene3D" id="3.40.1390.30">
    <property type="entry name" value="NIF3 (NGG1p interacting factor 3)-like"/>
    <property type="match status" value="1"/>
</dbReference>
<dbReference type="Pfam" id="PF01784">
    <property type="entry name" value="DUF34_NIF3"/>
    <property type="match status" value="1"/>
</dbReference>
<evidence type="ECO:0000256" key="2">
    <source>
        <dbReference type="ARBA" id="ARBA00022723"/>
    </source>
</evidence>
<keyword evidence="5" id="KW-1185">Reference proteome</keyword>
<evidence type="ECO:0000313" key="5">
    <source>
        <dbReference type="Proteomes" id="UP001597011"/>
    </source>
</evidence>
<dbReference type="EMBL" id="JBHTIB010000014">
    <property type="protein sequence ID" value="MFD0836789.1"/>
    <property type="molecule type" value="Genomic_DNA"/>
</dbReference>
<dbReference type="InterPro" id="IPR015867">
    <property type="entry name" value="N-reg_PII/ATP_PRibTrfase_C"/>
</dbReference>
<comment type="similarity">
    <text evidence="1 3">Belongs to the GTP cyclohydrolase I type 2/NIF3 family.</text>
</comment>
<dbReference type="InterPro" id="IPR002678">
    <property type="entry name" value="DUF34/NIF3"/>
</dbReference>
<evidence type="ECO:0000256" key="3">
    <source>
        <dbReference type="PIRNR" id="PIRNR037489"/>
    </source>
</evidence>
<organism evidence="4 5">
    <name type="scientific">Mariniflexile aquimaris</name>
    <dbReference type="NCBI Taxonomy" id="881009"/>
    <lineage>
        <taxon>Bacteria</taxon>
        <taxon>Pseudomonadati</taxon>
        <taxon>Bacteroidota</taxon>
        <taxon>Flavobacteriia</taxon>
        <taxon>Flavobacteriales</taxon>
        <taxon>Flavobacteriaceae</taxon>
        <taxon>Mariniflexile</taxon>
    </lineage>
</organism>
<gene>
    <name evidence="4" type="ORF">ACFQ0I_13505</name>
</gene>